<dbReference type="GO" id="GO:0061574">
    <property type="term" value="C:ASAP complex"/>
    <property type="evidence" value="ECO:0007669"/>
    <property type="project" value="TreeGrafter"/>
</dbReference>
<dbReference type="SMART" id="SM00360">
    <property type="entry name" value="RRM"/>
    <property type="match status" value="1"/>
</dbReference>
<dbReference type="GeneID" id="36328047"/>
<proteinExistence type="predicted"/>
<dbReference type="STRING" id="670580.A0A1X6MVC2"/>
<feature type="region of interest" description="Disordered" evidence="3">
    <location>
        <begin position="1"/>
        <end position="26"/>
    </location>
</feature>
<dbReference type="PANTHER" id="PTHR15481">
    <property type="entry name" value="RIBONUCLEIC ACID BINDING PROTEIN S1"/>
    <property type="match status" value="1"/>
</dbReference>
<feature type="compositionally biased region" description="Polar residues" evidence="3">
    <location>
        <begin position="1"/>
        <end position="10"/>
    </location>
</feature>
<dbReference type="GO" id="GO:0003723">
    <property type="term" value="F:RNA binding"/>
    <property type="evidence" value="ECO:0007669"/>
    <property type="project" value="UniProtKB-UniRule"/>
</dbReference>
<feature type="domain" description="RRM" evidence="4">
    <location>
        <begin position="32"/>
        <end position="110"/>
    </location>
</feature>
<dbReference type="GO" id="GO:0005737">
    <property type="term" value="C:cytoplasm"/>
    <property type="evidence" value="ECO:0007669"/>
    <property type="project" value="TreeGrafter"/>
</dbReference>
<dbReference type="PROSITE" id="PS50102">
    <property type="entry name" value="RRM"/>
    <property type="match status" value="1"/>
</dbReference>
<dbReference type="Gene3D" id="3.30.70.330">
    <property type="match status" value="1"/>
</dbReference>
<dbReference type="InterPro" id="IPR012677">
    <property type="entry name" value="Nucleotide-bd_a/b_plait_sf"/>
</dbReference>
<evidence type="ECO:0000256" key="2">
    <source>
        <dbReference type="PROSITE-ProRule" id="PRU00176"/>
    </source>
</evidence>
<organism evidence="5 6">
    <name type="scientific">Postia placenta MAD-698-R-SB12</name>
    <dbReference type="NCBI Taxonomy" id="670580"/>
    <lineage>
        <taxon>Eukaryota</taxon>
        <taxon>Fungi</taxon>
        <taxon>Dikarya</taxon>
        <taxon>Basidiomycota</taxon>
        <taxon>Agaricomycotina</taxon>
        <taxon>Agaricomycetes</taxon>
        <taxon>Polyporales</taxon>
        <taxon>Adustoporiaceae</taxon>
        <taxon>Rhodonia</taxon>
    </lineage>
</organism>
<dbReference type="InterPro" id="IPR000504">
    <property type="entry name" value="RRM_dom"/>
</dbReference>
<dbReference type="InterPro" id="IPR035979">
    <property type="entry name" value="RBD_domain_sf"/>
</dbReference>
<evidence type="ECO:0000256" key="3">
    <source>
        <dbReference type="SAM" id="MobiDB-lite"/>
    </source>
</evidence>
<dbReference type="AlphaFoldDB" id="A0A1X6MVC2"/>
<dbReference type="GO" id="GO:0005654">
    <property type="term" value="C:nucleoplasm"/>
    <property type="evidence" value="ECO:0007669"/>
    <property type="project" value="TreeGrafter"/>
</dbReference>
<evidence type="ECO:0000256" key="1">
    <source>
        <dbReference type="ARBA" id="ARBA00022884"/>
    </source>
</evidence>
<dbReference type="SUPFAM" id="SSF54928">
    <property type="entry name" value="RNA-binding domain, RBD"/>
    <property type="match status" value="1"/>
</dbReference>
<evidence type="ECO:0000313" key="6">
    <source>
        <dbReference type="Proteomes" id="UP000194127"/>
    </source>
</evidence>
<dbReference type="GO" id="GO:0000398">
    <property type="term" value="P:mRNA splicing, via spliceosome"/>
    <property type="evidence" value="ECO:0007669"/>
    <property type="project" value="TreeGrafter"/>
</dbReference>
<dbReference type="OrthoDB" id="252020at2759"/>
<name>A0A1X6MVC2_9APHY</name>
<feature type="non-terminal residue" evidence="5">
    <location>
        <position position="120"/>
    </location>
</feature>
<accession>A0A1X6MVC2</accession>
<reference evidence="5 6" key="1">
    <citation type="submission" date="2017-04" db="EMBL/GenBank/DDBJ databases">
        <title>Genome Sequence of the Model Brown-Rot Fungus Postia placenta SB12.</title>
        <authorList>
            <consortium name="DOE Joint Genome Institute"/>
            <person name="Gaskell J."/>
            <person name="Kersten P."/>
            <person name="Larrondo L.F."/>
            <person name="Canessa P."/>
            <person name="Martinez D."/>
            <person name="Hibbett D."/>
            <person name="Schmoll M."/>
            <person name="Kubicek C.P."/>
            <person name="Martinez A.T."/>
            <person name="Yadav J."/>
            <person name="Master E."/>
            <person name="Magnuson J.K."/>
            <person name="James T."/>
            <person name="Yaver D."/>
            <person name="Berka R."/>
            <person name="Labutti K."/>
            <person name="Lipzen A."/>
            <person name="Aerts A."/>
            <person name="Barry K."/>
            <person name="Henrissat B."/>
            <person name="Blanchette R."/>
            <person name="Grigoriev I."/>
            <person name="Cullen D."/>
        </authorList>
    </citation>
    <scope>NUCLEOTIDE SEQUENCE [LARGE SCALE GENOMIC DNA]</scope>
    <source>
        <strain evidence="5 6">MAD-698-R-SB12</strain>
    </source>
</reference>
<dbReference type="Proteomes" id="UP000194127">
    <property type="component" value="Unassembled WGS sequence"/>
</dbReference>
<dbReference type="Pfam" id="PF00076">
    <property type="entry name" value="RRM_1"/>
    <property type="match status" value="1"/>
</dbReference>
<dbReference type="RefSeq" id="XP_024337112.1">
    <property type="nucleotide sequence ID" value="XM_024483098.1"/>
</dbReference>
<keyword evidence="1 2" id="KW-0694">RNA-binding</keyword>
<evidence type="ECO:0000259" key="4">
    <source>
        <dbReference type="PROSITE" id="PS50102"/>
    </source>
</evidence>
<dbReference type="PANTHER" id="PTHR15481:SF0">
    <property type="entry name" value="LD23870P-RELATED"/>
    <property type="match status" value="1"/>
</dbReference>
<protein>
    <recommendedName>
        <fullName evidence="4">RRM domain-containing protein</fullName>
    </recommendedName>
</protein>
<gene>
    <name evidence="5" type="ORF">POSPLADRAFT_1092183</name>
</gene>
<keyword evidence="6" id="KW-1185">Reference proteome</keyword>
<sequence length="120" mass="13032">MSTRGRSTSPHPLHDGDVDMDNGNGVEKSHVKVIQVSNLTRNVVDAHLRTVFGFYGHIVKIDLPIFGKSGQNRGKASLEFADSASAHKAISHMNGGQLDGAVLKVELSEFPVRSRSRSPR</sequence>
<dbReference type="EMBL" id="KZ110600">
    <property type="protein sequence ID" value="OSX60318.1"/>
    <property type="molecule type" value="Genomic_DNA"/>
</dbReference>
<evidence type="ECO:0000313" key="5">
    <source>
        <dbReference type="EMBL" id="OSX60318.1"/>
    </source>
</evidence>